<evidence type="ECO:0000256" key="1">
    <source>
        <dbReference type="SAM" id="MobiDB-lite"/>
    </source>
</evidence>
<feature type="domain" description="U1-type" evidence="2">
    <location>
        <begin position="57"/>
        <end position="94"/>
    </location>
</feature>
<dbReference type="Proteomes" id="UP000823941">
    <property type="component" value="Chromosome 24"/>
</dbReference>
<sequence>MEYNFLVKHSESQVKCTLCQVFIPNHERVIENHVDGGPHLKRLQAQNNIVVNEYEDCDQVVCVICDQYFSNSNDISSVQQHIATDQHKRSMEEVQDAIEGHFMDLPVDGSRQVHCTICKCKVGFTLSCIEEHTDGGRHRKALAVAVQKYNGIFEYEITDEELWCKICDISIDNDVDSILDHVDNDADHIAKCEELENLVEDEEISIEKYLSDVGTHSAHCKRCDVDVPCNVYNLKQHIEGTRHDPDSSDSEESESESDSEEEY</sequence>
<gene>
    <name evidence="3" type="ORF">JYU34_018285</name>
</gene>
<evidence type="ECO:0000313" key="4">
    <source>
        <dbReference type="Proteomes" id="UP000823941"/>
    </source>
</evidence>
<name>A0ABQ7Q079_PLUXY</name>
<dbReference type="EMBL" id="JAHIBW010000024">
    <property type="protein sequence ID" value="KAG7298632.1"/>
    <property type="molecule type" value="Genomic_DNA"/>
</dbReference>
<proteinExistence type="predicted"/>
<reference evidence="3 4" key="1">
    <citation type="submission" date="2021-06" db="EMBL/GenBank/DDBJ databases">
        <title>A haploid diamondback moth (Plutella xylostella L.) genome assembly resolves 31 chromosomes and identifies a diamide resistance mutation.</title>
        <authorList>
            <person name="Ward C.M."/>
            <person name="Perry K.D."/>
            <person name="Baker G."/>
            <person name="Powis K."/>
            <person name="Heckel D.G."/>
            <person name="Baxter S.W."/>
        </authorList>
    </citation>
    <scope>NUCLEOTIDE SEQUENCE [LARGE SCALE GENOMIC DNA]</scope>
    <source>
        <strain evidence="3 4">LV</strain>
        <tissue evidence="3">Single pupa</tissue>
    </source>
</reference>
<dbReference type="InterPro" id="IPR003604">
    <property type="entry name" value="Matrin/U1-like-C_Znf_C2H2"/>
</dbReference>
<protein>
    <recommendedName>
        <fullName evidence="2">U1-type domain-containing protein</fullName>
    </recommendedName>
</protein>
<evidence type="ECO:0000259" key="2">
    <source>
        <dbReference type="SMART" id="SM00451"/>
    </source>
</evidence>
<dbReference type="InterPro" id="IPR036236">
    <property type="entry name" value="Znf_C2H2_sf"/>
</dbReference>
<feature type="domain" description="U1-type" evidence="2">
    <location>
        <begin position="110"/>
        <end position="145"/>
    </location>
</feature>
<feature type="region of interest" description="Disordered" evidence="1">
    <location>
        <begin position="238"/>
        <end position="263"/>
    </location>
</feature>
<feature type="compositionally biased region" description="Acidic residues" evidence="1">
    <location>
        <begin position="247"/>
        <end position="263"/>
    </location>
</feature>
<evidence type="ECO:0000313" key="3">
    <source>
        <dbReference type="EMBL" id="KAG7298632.1"/>
    </source>
</evidence>
<organism evidence="3 4">
    <name type="scientific">Plutella xylostella</name>
    <name type="common">Diamondback moth</name>
    <name type="synonym">Plutella maculipennis</name>
    <dbReference type="NCBI Taxonomy" id="51655"/>
    <lineage>
        <taxon>Eukaryota</taxon>
        <taxon>Metazoa</taxon>
        <taxon>Ecdysozoa</taxon>
        <taxon>Arthropoda</taxon>
        <taxon>Hexapoda</taxon>
        <taxon>Insecta</taxon>
        <taxon>Pterygota</taxon>
        <taxon>Neoptera</taxon>
        <taxon>Endopterygota</taxon>
        <taxon>Lepidoptera</taxon>
        <taxon>Glossata</taxon>
        <taxon>Ditrysia</taxon>
        <taxon>Yponomeutoidea</taxon>
        <taxon>Plutellidae</taxon>
        <taxon>Plutella</taxon>
    </lineage>
</organism>
<feature type="domain" description="U1-type" evidence="2">
    <location>
        <begin position="159"/>
        <end position="195"/>
    </location>
</feature>
<dbReference type="SUPFAM" id="SSF57667">
    <property type="entry name" value="beta-beta-alpha zinc fingers"/>
    <property type="match status" value="1"/>
</dbReference>
<dbReference type="SMART" id="SM00451">
    <property type="entry name" value="ZnF_U1"/>
    <property type="match status" value="4"/>
</dbReference>
<accession>A0ABQ7Q079</accession>
<feature type="domain" description="U1-type" evidence="2">
    <location>
        <begin position="11"/>
        <end position="46"/>
    </location>
</feature>
<comment type="caution">
    <text evidence="3">The sequence shown here is derived from an EMBL/GenBank/DDBJ whole genome shotgun (WGS) entry which is preliminary data.</text>
</comment>
<keyword evidence="4" id="KW-1185">Reference proteome</keyword>